<dbReference type="Proteomes" id="UP001549921">
    <property type="component" value="Unassembled WGS sequence"/>
</dbReference>
<dbReference type="GO" id="GO:0005654">
    <property type="term" value="C:nucleoplasm"/>
    <property type="evidence" value="ECO:0007669"/>
    <property type="project" value="UniProtKB-SubCell"/>
</dbReference>
<keyword evidence="3" id="KW-0479">Metal-binding</keyword>
<evidence type="ECO:0000256" key="8">
    <source>
        <dbReference type="ARBA" id="ARBA00023125"/>
    </source>
</evidence>
<dbReference type="Pfam" id="PF05485">
    <property type="entry name" value="THAP"/>
    <property type="match status" value="1"/>
</dbReference>
<accession>A0ABD0SW43</accession>
<organism evidence="15 16">
    <name type="scientific">Loxostege sticticalis</name>
    <name type="common">Beet webworm moth</name>
    <dbReference type="NCBI Taxonomy" id="481309"/>
    <lineage>
        <taxon>Eukaryota</taxon>
        <taxon>Metazoa</taxon>
        <taxon>Ecdysozoa</taxon>
        <taxon>Arthropoda</taxon>
        <taxon>Hexapoda</taxon>
        <taxon>Insecta</taxon>
        <taxon>Pterygota</taxon>
        <taxon>Neoptera</taxon>
        <taxon>Endopterygota</taxon>
        <taxon>Lepidoptera</taxon>
        <taxon>Glossata</taxon>
        <taxon>Ditrysia</taxon>
        <taxon>Pyraloidea</taxon>
        <taxon>Crambidae</taxon>
        <taxon>Pyraustinae</taxon>
        <taxon>Loxostege</taxon>
    </lineage>
</organism>
<keyword evidence="9" id="KW-0804">Transcription</keyword>
<dbReference type="PROSITE" id="PS50950">
    <property type="entry name" value="ZF_THAP"/>
    <property type="match status" value="1"/>
</dbReference>
<reference evidence="15 16" key="1">
    <citation type="submission" date="2024-06" db="EMBL/GenBank/DDBJ databases">
        <title>A chromosome-level genome assembly of beet webworm, Loxostege sticticalis.</title>
        <authorList>
            <person name="Zhang Y."/>
        </authorList>
    </citation>
    <scope>NUCLEOTIDE SEQUENCE [LARGE SCALE GENOMIC DNA]</scope>
    <source>
        <strain evidence="15">AQ028</strain>
        <tissue evidence="15">Male pupae</tissue>
    </source>
</reference>
<dbReference type="Gene3D" id="6.20.210.20">
    <property type="entry name" value="THAP domain"/>
    <property type="match status" value="1"/>
</dbReference>
<protein>
    <recommendedName>
        <fullName evidence="14">THAP-type domain-containing protein</fullName>
    </recommendedName>
</protein>
<keyword evidence="4 12" id="KW-0863">Zinc-finger</keyword>
<proteinExistence type="inferred from homology"/>
<name>A0ABD0SW43_LOXSC</name>
<dbReference type="InterPro" id="IPR038441">
    <property type="entry name" value="THAP_Znf_sf"/>
</dbReference>
<evidence type="ECO:0000256" key="3">
    <source>
        <dbReference type="ARBA" id="ARBA00022723"/>
    </source>
</evidence>
<dbReference type="InterPro" id="IPR006612">
    <property type="entry name" value="THAP_Znf"/>
</dbReference>
<dbReference type="AlphaFoldDB" id="A0ABD0SW43"/>
<dbReference type="GO" id="GO:0008270">
    <property type="term" value="F:zinc ion binding"/>
    <property type="evidence" value="ECO:0007669"/>
    <property type="project" value="UniProtKB-KW"/>
</dbReference>
<evidence type="ECO:0000256" key="2">
    <source>
        <dbReference type="ARBA" id="ARBA00006177"/>
    </source>
</evidence>
<dbReference type="GO" id="GO:0003677">
    <property type="term" value="F:DNA binding"/>
    <property type="evidence" value="ECO:0007669"/>
    <property type="project" value="UniProtKB-UniRule"/>
</dbReference>
<evidence type="ECO:0000256" key="9">
    <source>
        <dbReference type="ARBA" id="ARBA00023163"/>
    </source>
</evidence>
<evidence type="ECO:0000256" key="5">
    <source>
        <dbReference type="ARBA" id="ARBA00022833"/>
    </source>
</evidence>
<comment type="similarity">
    <text evidence="2">Belongs to the THAP1 family.</text>
</comment>
<keyword evidence="7 13" id="KW-0175">Coiled coil</keyword>
<feature type="coiled-coil region" evidence="13">
    <location>
        <begin position="140"/>
        <end position="174"/>
    </location>
</feature>
<keyword evidence="5" id="KW-0862">Zinc</keyword>
<evidence type="ECO:0000259" key="14">
    <source>
        <dbReference type="PROSITE" id="PS50950"/>
    </source>
</evidence>
<evidence type="ECO:0000256" key="4">
    <source>
        <dbReference type="ARBA" id="ARBA00022771"/>
    </source>
</evidence>
<evidence type="ECO:0000256" key="1">
    <source>
        <dbReference type="ARBA" id="ARBA00004642"/>
    </source>
</evidence>
<evidence type="ECO:0000256" key="13">
    <source>
        <dbReference type="SAM" id="Coils"/>
    </source>
</evidence>
<dbReference type="EMBL" id="JBEDNZ010000014">
    <property type="protein sequence ID" value="KAL0829978.1"/>
    <property type="molecule type" value="Genomic_DNA"/>
</dbReference>
<keyword evidence="8 12" id="KW-0238">DNA-binding</keyword>
<sequence length="197" mass="23006">MGKCTVKTCDSYSEKSNKSNGVTFHKVPTDAKRREEWTKIIRLLRKETDWLPTNATVICSKHFKEQDKILPKHDKGRMHLSDNAVPIVVDQPELPINVEEDLNVETDEEMIEILESPREHKMRKTIERLRLVSSRRLKCIKALRQKNRRLKIRNKKLSGRVKELKAKCDLSEVEEIQLNINDETVVNVSLNEIILKN</sequence>
<keyword evidence="10" id="KW-0539">Nucleus</keyword>
<feature type="domain" description="THAP-type" evidence="14">
    <location>
        <begin position="1"/>
        <end position="89"/>
    </location>
</feature>
<evidence type="ECO:0000256" key="11">
    <source>
        <dbReference type="ARBA" id="ARBA00023306"/>
    </source>
</evidence>
<keyword evidence="11" id="KW-0131">Cell cycle</keyword>
<comment type="subcellular location">
    <subcellularLocation>
        <location evidence="1">Nucleus</location>
        <location evidence="1">Nucleoplasm</location>
    </subcellularLocation>
</comment>
<dbReference type="InterPro" id="IPR026516">
    <property type="entry name" value="THAP1/10"/>
</dbReference>
<dbReference type="PANTHER" id="PTHR46600">
    <property type="entry name" value="THAP DOMAIN-CONTAINING"/>
    <property type="match status" value="1"/>
</dbReference>
<evidence type="ECO:0000256" key="12">
    <source>
        <dbReference type="PROSITE-ProRule" id="PRU00309"/>
    </source>
</evidence>
<dbReference type="SUPFAM" id="SSF57716">
    <property type="entry name" value="Glucocorticoid receptor-like (DNA-binding domain)"/>
    <property type="match status" value="1"/>
</dbReference>
<dbReference type="PANTHER" id="PTHR46600:SF1">
    <property type="entry name" value="THAP DOMAIN-CONTAINING PROTEIN 1"/>
    <property type="match status" value="1"/>
</dbReference>
<evidence type="ECO:0000256" key="6">
    <source>
        <dbReference type="ARBA" id="ARBA00023015"/>
    </source>
</evidence>
<dbReference type="SMART" id="SM00980">
    <property type="entry name" value="THAP"/>
    <property type="match status" value="1"/>
</dbReference>
<evidence type="ECO:0000313" key="15">
    <source>
        <dbReference type="EMBL" id="KAL0829978.1"/>
    </source>
</evidence>
<keyword evidence="6" id="KW-0805">Transcription regulation</keyword>
<evidence type="ECO:0000256" key="7">
    <source>
        <dbReference type="ARBA" id="ARBA00023054"/>
    </source>
</evidence>
<evidence type="ECO:0000313" key="16">
    <source>
        <dbReference type="Proteomes" id="UP001549921"/>
    </source>
</evidence>
<gene>
    <name evidence="15" type="ORF">ABMA28_003442</name>
</gene>
<comment type="caution">
    <text evidence="15">The sequence shown here is derived from an EMBL/GenBank/DDBJ whole genome shotgun (WGS) entry which is preliminary data.</text>
</comment>
<evidence type="ECO:0000256" key="10">
    <source>
        <dbReference type="ARBA" id="ARBA00023242"/>
    </source>
</evidence>